<feature type="non-terminal residue" evidence="1">
    <location>
        <position position="1"/>
    </location>
</feature>
<comment type="caution">
    <text evidence="1">The sequence shown here is derived from an EMBL/GenBank/DDBJ whole genome shotgun (WGS) entry which is preliminary data.</text>
</comment>
<name>A0A392QTR0_9FABA</name>
<sequence>DWHVFFHCNDNIQSRQAAWLRSCNYYSPTASSNRIKQGMECDEGGGTMPRTEVTTSMGGMACGSTLSA</sequence>
<accession>A0A392QTR0</accession>
<keyword evidence="2" id="KW-1185">Reference proteome</keyword>
<protein>
    <submittedName>
        <fullName evidence="1">Uncharacterized protein</fullName>
    </submittedName>
</protein>
<reference evidence="1 2" key="1">
    <citation type="journal article" date="2018" name="Front. Plant Sci.">
        <title>Red Clover (Trifolium pratense) and Zigzag Clover (T. medium) - A Picture of Genomic Similarities and Differences.</title>
        <authorList>
            <person name="Dluhosova J."/>
            <person name="Istvanek J."/>
            <person name="Nedelnik J."/>
            <person name="Repkova J."/>
        </authorList>
    </citation>
    <scope>NUCLEOTIDE SEQUENCE [LARGE SCALE GENOMIC DNA]</scope>
    <source>
        <strain evidence="2">cv. 10/8</strain>
        <tissue evidence="1">Leaf</tissue>
    </source>
</reference>
<dbReference type="Proteomes" id="UP000265520">
    <property type="component" value="Unassembled WGS sequence"/>
</dbReference>
<evidence type="ECO:0000313" key="1">
    <source>
        <dbReference type="EMBL" id="MCI27387.1"/>
    </source>
</evidence>
<dbReference type="AlphaFoldDB" id="A0A392QTR0"/>
<organism evidence="1 2">
    <name type="scientific">Trifolium medium</name>
    <dbReference type="NCBI Taxonomy" id="97028"/>
    <lineage>
        <taxon>Eukaryota</taxon>
        <taxon>Viridiplantae</taxon>
        <taxon>Streptophyta</taxon>
        <taxon>Embryophyta</taxon>
        <taxon>Tracheophyta</taxon>
        <taxon>Spermatophyta</taxon>
        <taxon>Magnoliopsida</taxon>
        <taxon>eudicotyledons</taxon>
        <taxon>Gunneridae</taxon>
        <taxon>Pentapetalae</taxon>
        <taxon>rosids</taxon>
        <taxon>fabids</taxon>
        <taxon>Fabales</taxon>
        <taxon>Fabaceae</taxon>
        <taxon>Papilionoideae</taxon>
        <taxon>50 kb inversion clade</taxon>
        <taxon>NPAAA clade</taxon>
        <taxon>Hologalegina</taxon>
        <taxon>IRL clade</taxon>
        <taxon>Trifolieae</taxon>
        <taxon>Trifolium</taxon>
    </lineage>
</organism>
<proteinExistence type="predicted"/>
<evidence type="ECO:0000313" key="2">
    <source>
        <dbReference type="Proteomes" id="UP000265520"/>
    </source>
</evidence>
<dbReference type="EMBL" id="LXQA010159030">
    <property type="protein sequence ID" value="MCI27387.1"/>
    <property type="molecule type" value="Genomic_DNA"/>
</dbReference>